<evidence type="ECO:0000256" key="5">
    <source>
        <dbReference type="ARBA" id="ARBA00023136"/>
    </source>
</evidence>
<dbReference type="InterPro" id="IPR001626">
    <property type="entry name" value="ABC_TroCD"/>
</dbReference>
<dbReference type="Gene3D" id="1.10.3470.10">
    <property type="entry name" value="ABC transporter involved in vitamin B12 uptake, BtuC"/>
    <property type="match status" value="1"/>
</dbReference>
<dbReference type="GO" id="GO:0010043">
    <property type="term" value="P:response to zinc ion"/>
    <property type="evidence" value="ECO:0007669"/>
    <property type="project" value="TreeGrafter"/>
</dbReference>
<keyword evidence="6" id="KW-0813">Transport</keyword>
<feature type="transmembrane region" description="Helical" evidence="7">
    <location>
        <begin position="54"/>
        <end position="82"/>
    </location>
</feature>
<dbReference type="RefSeq" id="WP_130917504.1">
    <property type="nucleotide sequence ID" value="NZ_JADLSG010000012.1"/>
</dbReference>
<evidence type="ECO:0000256" key="6">
    <source>
        <dbReference type="RuleBase" id="RU003943"/>
    </source>
</evidence>
<dbReference type="CDD" id="cd06550">
    <property type="entry name" value="TM_ABC_iron-siderophores_like"/>
    <property type="match status" value="1"/>
</dbReference>
<protein>
    <submittedName>
        <fullName evidence="8">Manganese transport system membrane protein mntB</fullName>
    </submittedName>
</protein>
<evidence type="ECO:0000313" key="9">
    <source>
        <dbReference type="Proteomes" id="UP000290439"/>
    </source>
</evidence>
<dbReference type="GO" id="GO:0055085">
    <property type="term" value="P:transmembrane transport"/>
    <property type="evidence" value="ECO:0007669"/>
    <property type="project" value="InterPro"/>
</dbReference>
<dbReference type="InterPro" id="IPR037294">
    <property type="entry name" value="ABC_BtuC-like"/>
</dbReference>
<comment type="subcellular location">
    <subcellularLocation>
        <location evidence="6">Cell membrane</location>
        <topology evidence="6">Multi-pass membrane protein</topology>
    </subcellularLocation>
    <subcellularLocation>
        <location evidence="1">Membrane</location>
        <topology evidence="1">Multi-pass membrane protein</topology>
    </subcellularLocation>
</comment>
<reference evidence="8 9" key="1">
    <citation type="submission" date="2019-02" db="EMBL/GenBank/DDBJ databases">
        <authorList>
            <consortium name="Pathogen Informatics"/>
        </authorList>
    </citation>
    <scope>NUCLEOTIDE SEQUENCE [LARGE SCALE GENOMIC DNA]</scope>
    <source>
        <strain evidence="8 9">3012STDY6756504</strain>
    </source>
</reference>
<evidence type="ECO:0000256" key="2">
    <source>
        <dbReference type="ARBA" id="ARBA00008034"/>
    </source>
</evidence>
<feature type="transmembrane region" description="Helical" evidence="7">
    <location>
        <begin position="20"/>
        <end position="42"/>
    </location>
</feature>
<keyword evidence="3 6" id="KW-0812">Transmembrane</keyword>
<feature type="transmembrane region" description="Helical" evidence="7">
    <location>
        <begin position="176"/>
        <end position="206"/>
    </location>
</feature>
<dbReference type="GO" id="GO:0043190">
    <property type="term" value="C:ATP-binding cassette (ABC) transporter complex"/>
    <property type="evidence" value="ECO:0007669"/>
    <property type="project" value="InterPro"/>
</dbReference>
<accession>A0A4U8W082</accession>
<dbReference type="SUPFAM" id="SSF50969">
    <property type="entry name" value="YVTN repeat-like/Quinoprotein amine dehydrogenase"/>
    <property type="match status" value="1"/>
</dbReference>
<evidence type="ECO:0000256" key="3">
    <source>
        <dbReference type="ARBA" id="ARBA00022692"/>
    </source>
</evidence>
<evidence type="ECO:0000256" key="4">
    <source>
        <dbReference type="ARBA" id="ARBA00022989"/>
    </source>
</evidence>
<dbReference type="Proteomes" id="UP000290439">
    <property type="component" value="Chromosome"/>
</dbReference>
<dbReference type="InterPro" id="IPR011044">
    <property type="entry name" value="Quino_amine_DH_bsu"/>
</dbReference>
<organism evidence="8 9">
    <name type="scientific">Nocardia cyriacigeorgica</name>
    <dbReference type="NCBI Taxonomy" id="135487"/>
    <lineage>
        <taxon>Bacteria</taxon>
        <taxon>Bacillati</taxon>
        <taxon>Actinomycetota</taxon>
        <taxon>Actinomycetes</taxon>
        <taxon>Mycobacteriales</taxon>
        <taxon>Nocardiaceae</taxon>
        <taxon>Nocardia</taxon>
    </lineage>
</organism>
<evidence type="ECO:0000313" key="8">
    <source>
        <dbReference type="EMBL" id="VFA99202.1"/>
    </source>
</evidence>
<gene>
    <name evidence="8" type="primary">mntB_1</name>
    <name evidence="8" type="ORF">NCTC10797_02983</name>
</gene>
<sequence>MDWLFAPFEVSFVQRALWGGLLVSCLCAIAGTWVVVRGMAFLSDAMAHGMLPGIAIASLLGGNLLVGAAASATAMAAGVTVLSRDRRRSADTGIGLLFVGMLAIGVIIVSRSQSFAVDLTGFLFGDVLATRQRDLLFLLAALLIALAVAVLGHRAFLALTFDPRTAQTLGLTPRRAQFALVGLLTLAIVASFHIVGTLLVFGLLIAPPAAAMVFAHRIPMVMALAAAFGSAATVVGLLISWHAGTAAGATIAGTAVALFFLSALVSRLRERLNLRAATAPVTVAAALTLAFPLIGCGAETEPAAAEPTPHGYVAGAEETAEAQPRLVVAERATGAVRVLDLITEEVIELDPVPGVTAIAGDGRYGYLSTPASTHVVDSGSWMVDHGDHVHYYRASAREVGRFDAGPVTAAHSDKMVATVNHPAGSTVVDRTALDQGTVREQGVIPDATVAPYAGRLVVASRSSRVEVRSRDGAEVTAVDATCPDPRGQAVTRRGVVLGCADGAVLVAEQDARFVATRIPFADGMSVPADTFFHRPSSTTLVTRSGPDGVGVLDVSARRWTRIPTGPVVATNTAGAGTPIIALTADGVLRGYDPVSGAETAQTKVLAAPLAPGAAAPVIVVDANRAYVNDPAARVVHEIDYNDNLRIARTFTLDIAPELMVETGR</sequence>
<dbReference type="NCBIfam" id="NF040871">
    <property type="entry name" value="AztB"/>
    <property type="match status" value="1"/>
</dbReference>
<feature type="transmembrane region" description="Helical" evidence="7">
    <location>
        <begin position="218"/>
        <end position="239"/>
    </location>
</feature>
<proteinExistence type="inferred from homology"/>
<dbReference type="EMBL" id="LR215973">
    <property type="protein sequence ID" value="VFA99202.1"/>
    <property type="molecule type" value="Genomic_DNA"/>
</dbReference>
<name>A0A4U8W082_9NOCA</name>
<dbReference type="SUPFAM" id="SSF81345">
    <property type="entry name" value="ABC transporter involved in vitamin B12 uptake, BtuC"/>
    <property type="match status" value="1"/>
</dbReference>
<evidence type="ECO:0000256" key="1">
    <source>
        <dbReference type="ARBA" id="ARBA00004141"/>
    </source>
</evidence>
<keyword evidence="4 7" id="KW-1133">Transmembrane helix</keyword>
<dbReference type="PANTHER" id="PTHR30477">
    <property type="entry name" value="ABC-TRANSPORTER METAL-BINDING PROTEIN"/>
    <property type="match status" value="1"/>
</dbReference>
<feature type="transmembrane region" description="Helical" evidence="7">
    <location>
        <begin position="245"/>
        <end position="265"/>
    </location>
</feature>
<evidence type="ECO:0000256" key="7">
    <source>
        <dbReference type="SAM" id="Phobius"/>
    </source>
</evidence>
<feature type="transmembrane region" description="Helical" evidence="7">
    <location>
        <begin position="135"/>
        <end position="156"/>
    </location>
</feature>
<keyword evidence="5 7" id="KW-0472">Membrane</keyword>
<dbReference type="PANTHER" id="PTHR30477:SF13">
    <property type="entry name" value="IRON TRANSPORT SYSTEM MEMBRANE PROTEIN HI_0360-RELATED"/>
    <property type="match status" value="1"/>
</dbReference>
<feature type="transmembrane region" description="Helical" evidence="7">
    <location>
        <begin position="94"/>
        <end position="114"/>
    </location>
</feature>
<dbReference type="Pfam" id="PF00950">
    <property type="entry name" value="ABC-3"/>
    <property type="match status" value="1"/>
</dbReference>
<comment type="similarity">
    <text evidence="2 6">Belongs to the ABC-3 integral membrane protein family.</text>
</comment>
<dbReference type="AlphaFoldDB" id="A0A4U8W082"/>